<dbReference type="GO" id="GO:0005737">
    <property type="term" value="C:cytoplasm"/>
    <property type="evidence" value="ECO:0007669"/>
    <property type="project" value="UniProtKB-SubCell"/>
</dbReference>
<evidence type="ECO:0000256" key="3">
    <source>
        <dbReference type="ARBA" id="ARBA00022490"/>
    </source>
</evidence>
<dbReference type="SMART" id="SM00480">
    <property type="entry name" value="POL3Bc"/>
    <property type="match status" value="1"/>
</dbReference>
<evidence type="ECO:0000313" key="13">
    <source>
        <dbReference type="EMBL" id="OGD74129.1"/>
    </source>
</evidence>
<dbReference type="Pfam" id="PF00712">
    <property type="entry name" value="DNA_pol3_beta"/>
    <property type="match status" value="1"/>
</dbReference>
<proteinExistence type="inferred from homology"/>
<comment type="caution">
    <text evidence="13">The sequence shown here is derived from an EMBL/GenBank/DDBJ whole genome shotgun (WGS) entry which is preliminary data.</text>
</comment>
<keyword evidence="3 9" id="KW-0963">Cytoplasm</keyword>
<dbReference type="SUPFAM" id="SSF55979">
    <property type="entry name" value="DNA clamp"/>
    <property type="match status" value="3"/>
</dbReference>
<dbReference type="Gene3D" id="3.70.10.10">
    <property type="match status" value="1"/>
</dbReference>
<comment type="function">
    <text evidence="9">Confers DNA tethering and processivity to DNA polymerases and other proteins. Acts as a clamp, forming a ring around DNA (a reaction catalyzed by the clamp-loading complex) which diffuses in an ATP-independent manner freely and bidirectionally along dsDNA. Initially characterized for its ability to contact the catalytic subunit of DNA polymerase III (Pol III), a complex, multichain enzyme responsible for most of the replicative synthesis in bacteria; Pol III exhibits 3'-5' exonuclease proofreading activity. The beta chain is required for initiation of replication as well as for processivity of DNA replication.</text>
</comment>
<evidence type="ECO:0000256" key="7">
    <source>
        <dbReference type="ARBA" id="ARBA00022932"/>
    </source>
</evidence>
<gene>
    <name evidence="13" type="ORF">A2228_03110</name>
</gene>
<feature type="domain" description="DNA polymerase III beta sliding clamp central" evidence="11">
    <location>
        <begin position="127"/>
        <end position="239"/>
    </location>
</feature>
<comment type="subcellular location">
    <subcellularLocation>
        <location evidence="1 9">Cytoplasm</location>
    </subcellularLocation>
</comment>
<dbReference type="InterPro" id="IPR001001">
    <property type="entry name" value="DNA_polIII_beta"/>
</dbReference>
<name>A0A1F5F3B7_9BACT</name>
<organism evidence="13 14">
    <name type="scientific">Candidatus Collierbacteria bacterium RIFOXYA2_FULL_46_10</name>
    <dbReference type="NCBI Taxonomy" id="1817726"/>
    <lineage>
        <taxon>Bacteria</taxon>
        <taxon>Candidatus Collieribacteriota</taxon>
    </lineage>
</organism>
<keyword evidence="7 9" id="KW-0239">DNA-directed DNA polymerase</keyword>
<evidence type="ECO:0000259" key="10">
    <source>
        <dbReference type="Pfam" id="PF00712"/>
    </source>
</evidence>
<dbReference type="GO" id="GO:0003677">
    <property type="term" value="F:DNA binding"/>
    <property type="evidence" value="ECO:0007669"/>
    <property type="project" value="UniProtKB-UniRule"/>
</dbReference>
<keyword evidence="4 9" id="KW-0808">Transferase</keyword>
<dbReference type="InterPro" id="IPR022637">
    <property type="entry name" value="DNA_polIII_beta_cen"/>
</dbReference>
<keyword evidence="6 9" id="KW-0235">DNA replication</keyword>
<dbReference type="InterPro" id="IPR022635">
    <property type="entry name" value="DNA_polIII_beta_C"/>
</dbReference>
<evidence type="ECO:0000259" key="12">
    <source>
        <dbReference type="Pfam" id="PF02768"/>
    </source>
</evidence>
<evidence type="ECO:0000256" key="4">
    <source>
        <dbReference type="ARBA" id="ARBA00022679"/>
    </source>
</evidence>
<dbReference type="Pfam" id="PF02767">
    <property type="entry name" value="DNA_pol3_beta_2"/>
    <property type="match status" value="1"/>
</dbReference>
<comment type="similarity">
    <text evidence="2 9">Belongs to the beta sliding clamp family.</text>
</comment>
<dbReference type="PANTHER" id="PTHR30478:SF0">
    <property type="entry name" value="BETA SLIDING CLAMP"/>
    <property type="match status" value="1"/>
</dbReference>
<dbReference type="AlphaFoldDB" id="A0A1F5F3B7"/>
<dbReference type="CDD" id="cd00140">
    <property type="entry name" value="beta_clamp"/>
    <property type="match status" value="1"/>
</dbReference>
<dbReference type="PIRSF" id="PIRSF000804">
    <property type="entry name" value="DNA_pol_III_b"/>
    <property type="match status" value="1"/>
</dbReference>
<dbReference type="Proteomes" id="UP000176191">
    <property type="component" value="Unassembled WGS sequence"/>
</dbReference>
<reference evidence="13 14" key="1">
    <citation type="journal article" date="2016" name="Nat. Commun.">
        <title>Thousands of microbial genomes shed light on interconnected biogeochemical processes in an aquifer system.</title>
        <authorList>
            <person name="Anantharaman K."/>
            <person name="Brown C.T."/>
            <person name="Hug L.A."/>
            <person name="Sharon I."/>
            <person name="Castelle C.J."/>
            <person name="Probst A.J."/>
            <person name="Thomas B.C."/>
            <person name="Singh A."/>
            <person name="Wilkins M.J."/>
            <person name="Karaoz U."/>
            <person name="Brodie E.L."/>
            <person name="Williams K.H."/>
            <person name="Hubbard S.S."/>
            <person name="Banfield J.F."/>
        </authorList>
    </citation>
    <scope>NUCLEOTIDE SEQUENCE [LARGE SCALE GENOMIC DNA]</scope>
</reference>
<dbReference type="InterPro" id="IPR022634">
    <property type="entry name" value="DNA_polIII_beta_N"/>
</dbReference>
<evidence type="ECO:0000313" key="14">
    <source>
        <dbReference type="Proteomes" id="UP000176191"/>
    </source>
</evidence>
<comment type="subunit">
    <text evidence="9">Forms a ring-shaped head-to-tail homodimer around DNA.</text>
</comment>
<evidence type="ECO:0000259" key="11">
    <source>
        <dbReference type="Pfam" id="PF02767"/>
    </source>
</evidence>
<evidence type="ECO:0000256" key="9">
    <source>
        <dbReference type="PIRNR" id="PIRNR000804"/>
    </source>
</evidence>
<feature type="domain" description="DNA polymerase III beta sliding clamp C-terminal" evidence="12">
    <location>
        <begin position="242"/>
        <end position="360"/>
    </location>
</feature>
<protein>
    <recommendedName>
        <fullName evidence="9">Beta sliding clamp</fullName>
    </recommendedName>
</protein>
<dbReference type="Pfam" id="PF02768">
    <property type="entry name" value="DNA_pol3_beta_3"/>
    <property type="match status" value="1"/>
</dbReference>
<evidence type="ECO:0000256" key="8">
    <source>
        <dbReference type="ARBA" id="ARBA00023125"/>
    </source>
</evidence>
<dbReference type="NCBIfam" id="TIGR00663">
    <property type="entry name" value="dnan"/>
    <property type="match status" value="1"/>
</dbReference>
<dbReference type="Gene3D" id="3.10.150.10">
    <property type="entry name" value="DNA Polymerase III, subunit A, domain 2"/>
    <property type="match status" value="1"/>
</dbReference>
<keyword evidence="5 9" id="KW-0548">Nucleotidyltransferase</keyword>
<keyword evidence="8" id="KW-0238">DNA-binding</keyword>
<evidence type="ECO:0000256" key="6">
    <source>
        <dbReference type="ARBA" id="ARBA00022705"/>
    </source>
</evidence>
<dbReference type="GO" id="GO:0008408">
    <property type="term" value="F:3'-5' exonuclease activity"/>
    <property type="evidence" value="ECO:0007669"/>
    <property type="project" value="InterPro"/>
</dbReference>
<dbReference type="PANTHER" id="PTHR30478">
    <property type="entry name" value="DNA POLYMERASE III SUBUNIT BETA"/>
    <property type="match status" value="1"/>
</dbReference>
<evidence type="ECO:0000256" key="2">
    <source>
        <dbReference type="ARBA" id="ARBA00010752"/>
    </source>
</evidence>
<dbReference type="GO" id="GO:0006271">
    <property type="term" value="P:DNA strand elongation involved in DNA replication"/>
    <property type="evidence" value="ECO:0007669"/>
    <property type="project" value="TreeGrafter"/>
</dbReference>
<evidence type="ECO:0000256" key="1">
    <source>
        <dbReference type="ARBA" id="ARBA00004496"/>
    </source>
</evidence>
<accession>A0A1F5F3B7</accession>
<sequence length="362" mass="39358">MKLEILQEELLGGLTTVLRAVSARVQLPVLSYVLMEADKSGIGLSGTDLEIGIRVKVMGKVEEGFTTAVPGKMLAEFLGTLPPGKVTVELKEKSLIITAGGYEASFQTMDPTEFPKLPEFGGRKGKINNQAIEEAINGVVFASAKDSLRPVLTGVLMELGKKLKLVATDGFRLAVENIEMGEGGESEIALVPSRVLAELPRMMKEEEIEIGLLPETHQIMFRGGSTLLISQLLEGNFPDYQKILPKEFTTEVKVGKEELLSAVRMTHIFARENSNMMRWEVGAAKIVITSSSPEKGECRVEVPAKIEGGEVGVVFNAKYVMDYLAGIAGENIWIGLGDKLSPGMFREEGDKNGLYVVMPINV</sequence>
<dbReference type="InterPro" id="IPR046938">
    <property type="entry name" value="DNA_clamp_sf"/>
</dbReference>
<feature type="domain" description="DNA polymerase III beta sliding clamp N-terminal" evidence="10">
    <location>
        <begin position="1"/>
        <end position="118"/>
    </location>
</feature>
<dbReference type="GO" id="GO:0003887">
    <property type="term" value="F:DNA-directed DNA polymerase activity"/>
    <property type="evidence" value="ECO:0007669"/>
    <property type="project" value="UniProtKB-UniRule"/>
</dbReference>
<evidence type="ECO:0000256" key="5">
    <source>
        <dbReference type="ARBA" id="ARBA00022695"/>
    </source>
</evidence>
<dbReference type="GO" id="GO:0009360">
    <property type="term" value="C:DNA polymerase III complex"/>
    <property type="evidence" value="ECO:0007669"/>
    <property type="project" value="InterPro"/>
</dbReference>
<dbReference type="EMBL" id="MFAK01000040">
    <property type="protein sequence ID" value="OGD74129.1"/>
    <property type="molecule type" value="Genomic_DNA"/>
</dbReference>